<evidence type="ECO:0000256" key="5">
    <source>
        <dbReference type="ARBA" id="ARBA00022741"/>
    </source>
</evidence>
<protein>
    <recommendedName>
        <fullName evidence="2">cyclin-dependent kinase</fullName>
        <ecNumber evidence="2">2.7.11.22</ecNumber>
    </recommendedName>
</protein>
<dbReference type="STRING" id="9643.ENSUAMP00000026405"/>
<dbReference type="Pfam" id="PF00069">
    <property type="entry name" value="Pkinase"/>
    <property type="match status" value="1"/>
</dbReference>
<evidence type="ECO:0000313" key="12">
    <source>
        <dbReference type="Ensembl" id="ENSUAMP00000026405.1"/>
    </source>
</evidence>
<dbReference type="Gene3D" id="3.30.200.20">
    <property type="entry name" value="Phosphorylase Kinase, domain 1"/>
    <property type="match status" value="1"/>
</dbReference>
<feature type="domain" description="Protein kinase" evidence="11">
    <location>
        <begin position="55"/>
        <end position="198"/>
    </location>
</feature>
<evidence type="ECO:0000256" key="9">
    <source>
        <dbReference type="ARBA" id="ARBA00048367"/>
    </source>
</evidence>
<dbReference type="Proteomes" id="UP000291022">
    <property type="component" value="Unassembled WGS sequence"/>
</dbReference>
<comment type="catalytic activity">
    <reaction evidence="8">
        <text>L-threonyl-[protein] + ATP = O-phospho-L-threonyl-[protein] + ADP + H(+)</text>
        <dbReference type="Rhea" id="RHEA:46608"/>
        <dbReference type="Rhea" id="RHEA-COMP:11060"/>
        <dbReference type="Rhea" id="RHEA-COMP:11605"/>
        <dbReference type="ChEBI" id="CHEBI:15378"/>
        <dbReference type="ChEBI" id="CHEBI:30013"/>
        <dbReference type="ChEBI" id="CHEBI:30616"/>
        <dbReference type="ChEBI" id="CHEBI:61977"/>
        <dbReference type="ChEBI" id="CHEBI:456216"/>
        <dbReference type="EC" id="2.7.11.22"/>
    </reaction>
</comment>
<dbReference type="InterPro" id="IPR017441">
    <property type="entry name" value="Protein_kinase_ATP_BS"/>
</dbReference>
<evidence type="ECO:0000256" key="8">
    <source>
        <dbReference type="ARBA" id="ARBA00047811"/>
    </source>
</evidence>
<keyword evidence="3" id="KW-0723">Serine/threonine-protein kinase</keyword>
<reference evidence="12" key="3">
    <citation type="submission" date="2025-09" db="UniProtKB">
        <authorList>
            <consortium name="Ensembl"/>
        </authorList>
    </citation>
    <scope>IDENTIFICATION</scope>
</reference>
<evidence type="ECO:0000259" key="11">
    <source>
        <dbReference type="PROSITE" id="PS50011"/>
    </source>
</evidence>
<dbReference type="Ensembl" id="ENSUAMT00000029457.1">
    <property type="protein sequence ID" value="ENSUAMP00000026405.1"/>
    <property type="gene ID" value="ENSUAMG00000020462.1"/>
</dbReference>
<reference evidence="12" key="2">
    <citation type="submission" date="2025-08" db="UniProtKB">
        <authorList>
            <consortium name="Ensembl"/>
        </authorList>
    </citation>
    <scope>IDENTIFICATION</scope>
</reference>
<evidence type="ECO:0000256" key="1">
    <source>
        <dbReference type="ARBA" id="ARBA00006485"/>
    </source>
</evidence>
<proteinExistence type="inferred from homology"/>
<keyword evidence="4" id="KW-0808">Transferase</keyword>
<evidence type="ECO:0000256" key="10">
    <source>
        <dbReference type="PROSITE-ProRule" id="PRU10141"/>
    </source>
</evidence>
<dbReference type="GO" id="GO:0005524">
    <property type="term" value="F:ATP binding"/>
    <property type="evidence" value="ECO:0007669"/>
    <property type="project" value="UniProtKB-UniRule"/>
</dbReference>
<dbReference type="InterPro" id="IPR000719">
    <property type="entry name" value="Prot_kinase_dom"/>
</dbReference>
<dbReference type="PROSITE" id="PS50011">
    <property type="entry name" value="PROTEIN_KINASE_DOM"/>
    <property type="match status" value="1"/>
</dbReference>
<evidence type="ECO:0000256" key="3">
    <source>
        <dbReference type="ARBA" id="ARBA00022527"/>
    </source>
</evidence>
<dbReference type="PROSITE" id="PS00107">
    <property type="entry name" value="PROTEIN_KINASE_ATP"/>
    <property type="match status" value="1"/>
</dbReference>
<evidence type="ECO:0000256" key="2">
    <source>
        <dbReference type="ARBA" id="ARBA00012425"/>
    </source>
</evidence>
<dbReference type="GeneTree" id="ENSGT00940000159482"/>
<dbReference type="PANTHER" id="PTHR24056">
    <property type="entry name" value="CELL DIVISION PROTEIN KINASE"/>
    <property type="match status" value="1"/>
</dbReference>
<evidence type="ECO:0000256" key="7">
    <source>
        <dbReference type="ARBA" id="ARBA00022840"/>
    </source>
</evidence>
<keyword evidence="6" id="KW-0418">Kinase</keyword>
<evidence type="ECO:0000256" key="6">
    <source>
        <dbReference type="ARBA" id="ARBA00022777"/>
    </source>
</evidence>
<dbReference type="EC" id="2.7.11.22" evidence="2"/>
<dbReference type="InterPro" id="IPR050108">
    <property type="entry name" value="CDK"/>
</dbReference>
<name>A0A452S320_URSAM</name>
<dbReference type="SMART" id="SM00220">
    <property type="entry name" value="S_TKc"/>
    <property type="match status" value="1"/>
</dbReference>
<keyword evidence="7 10" id="KW-0067">ATP-binding</keyword>
<dbReference type="GO" id="GO:0004693">
    <property type="term" value="F:cyclin-dependent protein serine/threonine kinase activity"/>
    <property type="evidence" value="ECO:0007669"/>
    <property type="project" value="UniProtKB-EC"/>
</dbReference>
<dbReference type="GO" id="GO:0005737">
    <property type="term" value="C:cytoplasm"/>
    <property type="evidence" value="ECO:0007669"/>
    <property type="project" value="TreeGrafter"/>
</dbReference>
<dbReference type="AlphaFoldDB" id="A0A452S320"/>
<keyword evidence="5 10" id="KW-0547">Nucleotide-binding</keyword>
<dbReference type="SUPFAM" id="SSF56112">
    <property type="entry name" value="Protein kinase-like (PK-like)"/>
    <property type="match status" value="1"/>
</dbReference>
<evidence type="ECO:0000313" key="13">
    <source>
        <dbReference type="Proteomes" id="UP000291022"/>
    </source>
</evidence>
<accession>A0A452S320</accession>
<evidence type="ECO:0000256" key="4">
    <source>
        <dbReference type="ARBA" id="ARBA00022679"/>
    </source>
</evidence>
<dbReference type="InterPro" id="IPR011009">
    <property type="entry name" value="Kinase-like_dom_sf"/>
</dbReference>
<dbReference type="PANTHER" id="PTHR24056:SF52">
    <property type="entry name" value="CYCLIN-DEPENDENT KINASE 18"/>
    <property type="match status" value="1"/>
</dbReference>
<comment type="similarity">
    <text evidence="1">Belongs to the protein kinase superfamily. CMGC Ser/Thr protein kinase family. CDC2/CDKX subfamily.</text>
</comment>
<organism evidence="12 13">
    <name type="scientific">Ursus americanus</name>
    <name type="common">American black bear</name>
    <name type="synonym">Euarctos americanus</name>
    <dbReference type="NCBI Taxonomy" id="9643"/>
    <lineage>
        <taxon>Eukaryota</taxon>
        <taxon>Metazoa</taxon>
        <taxon>Chordata</taxon>
        <taxon>Craniata</taxon>
        <taxon>Vertebrata</taxon>
        <taxon>Euteleostomi</taxon>
        <taxon>Mammalia</taxon>
        <taxon>Eutheria</taxon>
        <taxon>Laurasiatheria</taxon>
        <taxon>Carnivora</taxon>
        <taxon>Caniformia</taxon>
        <taxon>Ursidae</taxon>
        <taxon>Ursus</taxon>
    </lineage>
</organism>
<reference evidence="13" key="1">
    <citation type="submission" date="2016-06" db="EMBL/GenBank/DDBJ databases">
        <title>De novo assembly and RNA-Seq shows season-dependent expression and editing in black bear kidneys.</title>
        <authorList>
            <person name="Korstanje R."/>
            <person name="Srivastava A."/>
            <person name="Sarsani V.K."/>
            <person name="Sheehan S.M."/>
            <person name="Seger R.L."/>
            <person name="Barter M.E."/>
            <person name="Lindqvist C."/>
            <person name="Brody L.C."/>
            <person name="Mullikin J.C."/>
        </authorList>
    </citation>
    <scope>NUCLEOTIDE SEQUENCE [LARGE SCALE GENOMIC DNA]</scope>
</reference>
<keyword evidence="13" id="KW-1185">Reference proteome</keyword>
<feature type="binding site" evidence="10">
    <location>
        <position position="84"/>
    </location>
    <ligand>
        <name>ATP</name>
        <dbReference type="ChEBI" id="CHEBI:30616"/>
    </ligand>
</feature>
<dbReference type="FunFam" id="3.30.200.20:FF:000007">
    <property type="entry name" value="Cyclin-dependent kinase 14, putative"/>
    <property type="match status" value="1"/>
</dbReference>
<sequence>MEDTSKRLSLPMDIRLPQEFLQKLQLESPDLPKPLSRMSRRASLSDIGFGKLETYVKLDKLGEGTYATVFKGRSKLTENLVALKEIRLEHEEGAPCTAIREVSLLKNLKHANIVTLHDLIHTERSLTLVFEYLDSDLKQYLDQCGSLMSMHNVKVRASGRLARPQAPLSVPTCSQAQHGNPLSPPGAQLLELLRPSKV</sequence>
<comment type="catalytic activity">
    <reaction evidence="9">
        <text>L-seryl-[protein] + ATP = O-phospho-L-seryl-[protein] + ADP + H(+)</text>
        <dbReference type="Rhea" id="RHEA:17989"/>
        <dbReference type="Rhea" id="RHEA-COMP:9863"/>
        <dbReference type="Rhea" id="RHEA-COMP:11604"/>
        <dbReference type="ChEBI" id="CHEBI:15378"/>
        <dbReference type="ChEBI" id="CHEBI:29999"/>
        <dbReference type="ChEBI" id="CHEBI:30616"/>
        <dbReference type="ChEBI" id="CHEBI:83421"/>
        <dbReference type="ChEBI" id="CHEBI:456216"/>
        <dbReference type="EC" id="2.7.11.22"/>
    </reaction>
</comment>
<dbReference type="GO" id="GO:0005634">
    <property type="term" value="C:nucleus"/>
    <property type="evidence" value="ECO:0007669"/>
    <property type="project" value="TreeGrafter"/>
</dbReference>